<evidence type="ECO:0000256" key="7">
    <source>
        <dbReference type="PIRNR" id="PIRNR023577"/>
    </source>
</evidence>
<reference evidence="12 13" key="1">
    <citation type="submission" date="2021-11" db="EMBL/GenBank/DDBJ databases">
        <title>Black yeast isolated from Biological Soil Crust.</title>
        <authorList>
            <person name="Kurbessoian T."/>
        </authorList>
    </citation>
    <scope>NUCLEOTIDE SEQUENCE [LARGE SCALE GENOMIC DNA]</scope>
    <source>
        <strain evidence="12 13">CCFEE 5522</strain>
    </source>
</reference>
<dbReference type="EMBL" id="JAVFHQ010000072">
    <property type="protein sequence ID" value="KAK4540181.1"/>
    <property type="molecule type" value="Genomic_DNA"/>
</dbReference>
<evidence type="ECO:0000256" key="1">
    <source>
        <dbReference type="ARBA" id="ARBA00004123"/>
    </source>
</evidence>
<protein>
    <recommendedName>
        <fullName evidence="11">RING-type domain-containing protein</fullName>
    </recommendedName>
</protein>
<keyword evidence="3" id="KW-0479">Metal-binding</keyword>
<dbReference type="PROSITE" id="PS50089">
    <property type="entry name" value="ZF_RING_2"/>
    <property type="match status" value="1"/>
</dbReference>
<keyword evidence="4 8" id="KW-0863">Zinc-finger</keyword>
<dbReference type="PIRSF" id="PIRSF023577">
    <property type="entry name" value="ENOS_interacting"/>
    <property type="match status" value="1"/>
</dbReference>
<gene>
    <name evidence="12" type="ORF">LTR36_009679</name>
</gene>
<dbReference type="PANTHER" id="PTHR13063">
    <property type="entry name" value="ENOS INTERACTING PROTEIN"/>
    <property type="match status" value="1"/>
</dbReference>
<comment type="subcellular location">
    <subcellularLocation>
        <location evidence="1 7">Nucleus</location>
    </subcellularLocation>
</comment>
<keyword evidence="13" id="KW-1185">Reference proteome</keyword>
<evidence type="ECO:0000256" key="4">
    <source>
        <dbReference type="ARBA" id="ARBA00022771"/>
    </source>
</evidence>
<dbReference type="GO" id="GO:0061630">
    <property type="term" value="F:ubiquitin protein ligase activity"/>
    <property type="evidence" value="ECO:0007669"/>
    <property type="project" value="InterPro"/>
</dbReference>
<evidence type="ECO:0000313" key="12">
    <source>
        <dbReference type="EMBL" id="KAK4540181.1"/>
    </source>
</evidence>
<dbReference type="InterPro" id="IPR031790">
    <property type="entry name" value="Znf-NOSIP"/>
</dbReference>
<proteinExistence type="inferred from homology"/>
<keyword evidence="9" id="KW-0175">Coiled coil</keyword>
<sequence length="375" mass="40807">MSHSKRNTSLAFFTAHERAEVANHWGSRATRLTRDSFLPFASCQLCLLPARDPVSCPSHGHLFCKECAVSNLLAQSKELKRLRKEAERRKLDDAEEQDVEDAEAQVRAVEEFERVQAGLSVHSNGKAGGRIVGRRDGKVMVEQDTEGGAKGVKRKLELDEDELKRLADDGQSKAKRRASGAGDAKSELPSFWAPSETPSNKRADLKAIKLHPTCPAAAADHPHDFTLKTLVTVHFTEDKPTTTTNNSDSDTPVRTCPSCNKALSNGTKAILAKPCGHVLCRPCCEKFQKAADKSAHDDGEQDETVRCFVCQEDVTPGRRSKRKNKGGAADGEGEGKEKEKEGKVERGLVELKSDGTGFAGGGKNMVKKVGVAFQC</sequence>
<dbReference type="Proteomes" id="UP001324427">
    <property type="component" value="Unassembled WGS sequence"/>
</dbReference>
<evidence type="ECO:0000256" key="8">
    <source>
        <dbReference type="PROSITE-ProRule" id="PRU00175"/>
    </source>
</evidence>
<dbReference type="AlphaFoldDB" id="A0AAV9J5C6"/>
<evidence type="ECO:0000256" key="2">
    <source>
        <dbReference type="ARBA" id="ARBA00008126"/>
    </source>
</evidence>
<dbReference type="InterPro" id="IPR013083">
    <property type="entry name" value="Znf_RING/FYVE/PHD"/>
</dbReference>
<accession>A0AAV9J5C6</accession>
<organism evidence="12 13">
    <name type="scientific">Oleoguttula mirabilis</name>
    <dbReference type="NCBI Taxonomy" id="1507867"/>
    <lineage>
        <taxon>Eukaryota</taxon>
        <taxon>Fungi</taxon>
        <taxon>Dikarya</taxon>
        <taxon>Ascomycota</taxon>
        <taxon>Pezizomycotina</taxon>
        <taxon>Dothideomycetes</taxon>
        <taxon>Dothideomycetidae</taxon>
        <taxon>Mycosphaerellales</taxon>
        <taxon>Teratosphaeriaceae</taxon>
        <taxon>Oleoguttula</taxon>
    </lineage>
</organism>
<dbReference type="SMART" id="SM00184">
    <property type="entry name" value="RING"/>
    <property type="match status" value="2"/>
</dbReference>
<feature type="region of interest" description="Disordered" evidence="10">
    <location>
        <begin position="317"/>
        <end position="348"/>
    </location>
</feature>
<dbReference type="InterPro" id="IPR027370">
    <property type="entry name" value="Znf-RING_euk"/>
</dbReference>
<evidence type="ECO:0000256" key="3">
    <source>
        <dbReference type="ARBA" id="ARBA00022723"/>
    </source>
</evidence>
<evidence type="ECO:0000256" key="10">
    <source>
        <dbReference type="SAM" id="MobiDB-lite"/>
    </source>
</evidence>
<feature type="domain" description="RING-type" evidence="11">
    <location>
        <begin position="256"/>
        <end position="311"/>
    </location>
</feature>
<evidence type="ECO:0000313" key="13">
    <source>
        <dbReference type="Proteomes" id="UP001324427"/>
    </source>
</evidence>
<dbReference type="Gene3D" id="3.30.40.10">
    <property type="entry name" value="Zinc/RING finger domain, C3HC4 (zinc finger)"/>
    <property type="match status" value="2"/>
</dbReference>
<comment type="caution">
    <text evidence="12">The sequence shown here is derived from an EMBL/GenBank/DDBJ whole genome shotgun (WGS) entry which is preliminary data.</text>
</comment>
<dbReference type="Pfam" id="PF15906">
    <property type="entry name" value="zf-NOSIP"/>
    <property type="match status" value="1"/>
</dbReference>
<dbReference type="InterPro" id="IPR016818">
    <property type="entry name" value="NOSIP"/>
</dbReference>
<comment type="similarity">
    <text evidence="2 7">Belongs to the NOSIP family.</text>
</comment>
<dbReference type="SUPFAM" id="SSF57850">
    <property type="entry name" value="RING/U-box"/>
    <property type="match status" value="1"/>
</dbReference>
<keyword evidence="5" id="KW-0862">Zinc</keyword>
<dbReference type="InterPro" id="IPR001841">
    <property type="entry name" value="Znf_RING"/>
</dbReference>
<evidence type="ECO:0000256" key="9">
    <source>
        <dbReference type="SAM" id="Coils"/>
    </source>
</evidence>
<evidence type="ECO:0000256" key="6">
    <source>
        <dbReference type="ARBA" id="ARBA00023242"/>
    </source>
</evidence>
<feature type="coiled-coil region" evidence="9">
    <location>
        <begin position="69"/>
        <end position="97"/>
    </location>
</feature>
<dbReference type="Pfam" id="PF13445">
    <property type="entry name" value="zf-RING_UBOX"/>
    <property type="match status" value="1"/>
</dbReference>
<feature type="compositionally biased region" description="Basic and acidic residues" evidence="10">
    <location>
        <begin position="333"/>
        <end position="348"/>
    </location>
</feature>
<name>A0AAV9J5C6_9PEZI</name>
<dbReference type="GO" id="GO:0008270">
    <property type="term" value="F:zinc ion binding"/>
    <property type="evidence" value="ECO:0007669"/>
    <property type="project" value="UniProtKB-KW"/>
</dbReference>
<feature type="region of interest" description="Disordered" evidence="10">
    <location>
        <begin position="164"/>
        <end position="199"/>
    </location>
</feature>
<evidence type="ECO:0000256" key="5">
    <source>
        <dbReference type="ARBA" id="ARBA00022833"/>
    </source>
</evidence>
<dbReference type="FunFam" id="3.30.40.10:FF:000673">
    <property type="entry name" value="RING finger domain protein, putative"/>
    <property type="match status" value="1"/>
</dbReference>
<dbReference type="GO" id="GO:0005634">
    <property type="term" value="C:nucleus"/>
    <property type="evidence" value="ECO:0007669"/>
    <property type="project" value="UniProtKB-SubCell"/>
</dbReference>
<evidence type="ECO:0000259" key="11">
    <source>
        <dbReference type="PROSITE" id="PS50089"/>
    </source>
</evidence>
<keyword evidence="6 7" id="KW-0539">Nucleus</keyword>
<dbReference type="PANTHER" id="PTHR13063:SF10">
    <property type="entry name" value="NITRIC OXIDE SYNTHASE-INTERACTING PROTEIN"/>
    <property type="match status" value="1"/>
</dbReference>